<proteinExistence type="predicted"/>
<feature type="region of interest" description="Disordered" evidence="2">
    <location>
        <begin position="93"/>
        <end position="117"/>
    </location>
</feature>
<dbReference type="InterPro" id="IPR036910">
    <property type="entry name" value="HMG_box_dom_sf"/>
</dbReference>
<dbReference type="VEuPathDB" id="VectorBase:GAUT043543"/>
<reference evidence="4" key="1">
    <citation type="submission" date="2020-05" db="UniProtKB">
        <authorList>
            <consortium name="EnsemblMetazoa"/>
        </authorList>
    </citation>
    <scope>IDENTIFICATION</scope>
    <source>
        <strain evidence="4">TTRI</strain>
    </source>
</reference>
<dbReference type="Gene3D" id="1.10.30.10">
    <property type="entry name" value="High mobility group box domain"/>
    <property type="match status" value="1"/>
</dbReference>
<evidence type="ECO:0000256" key="2">
    <source>
        <dbReference type="SAM" id="MobiDB-lite"/>
    </source>
</evidence>
<sequence>MSKVSKKIHNVVKFRERASPGASCAQKAIYKKSTARTSFFVFLHEYRQKLKQNNVRIRQAELCRVAGMKWWRLTDCEKEPYVIWAENNRNQSHEYTSKRKAEDTKRNEKRATSSPRSQKGIVPFHWLTETWRTIQY</sequence>
<feature type="DNA-binding region" description="HMG box" evidence="1">
    <location>
        <begin position="32"/>
        <end position="100"/>
    </location>
</feature>
<dbReference type="AlphaFoldDB" id="A0A1A9VPM2"/>
<dbReference type="GO" id="GO:0005634">
    <property type="term" value="C:nucleus"/>
    <property type="evidence" value="ECO:0007669"/>
    <property type="project" value="UniProtKB-UniRule"/>
</dbReference>
<dbReference type="InterPro" id="IPR009071">
    <property type="entry name" value="HMG_box_dom"/>
</dbReference>
<dbReference type="SUPFAM" id="SSF47095">
    <property type="entry name" value="HMG-box"/>
    <property type="match status" value="1"/>
</dbReference>
<dbReference type="Pfam" id="PF00505">
    <property type="entry name" value="HMG_box"/>
    <property type="match status" value="1"/>
</dbReference>
<dbReference type="CDD" id="cd00084">
    <property type="entry name" value="HMG-box_SF"/>
    <property type="match status" value="1"/>
</dbReference>
<name>A0A1A9VPM2_GLOAU</name>
<dbReference type="PROSITE" id="PS50118">
    <property type="entry name" value="HMG_BOX_2"/>
    <property type="match status" value="1"/>
</dbReference>
<feature type="domain" description="HMG box" evidence="3">
    <location>
        <begin position="32"/>
        <end position="100"/>
    </location>
</feature>
<dbReference type="EnsemblMetazoa" id="GAUT043543-RA">
    <property type="protein sequence ID" value="GAUT043543-PA"/>
    <property type="gene ID" value="GAUT043543"/>
</dbReference>
<feature type="compositionally biased region" description="Basic and acidic residues" evidence="2">
    <location>
        <begin position="93"/>
        <end position="111"/>
    </location>
</feature>
<protein>
    <recommendedName>
        <fullName evidence="3">HMG box domain-containing protein</fullName>
    </recommendedName>
</protein>
<dbReference type="Proteomes" id="UP000078200">
    <property type="component" value="Unassembled WGS sequence"/>
</dbReference>
<keyword evidence="1" id="KW-0539">Nucleus</keyword>
<organism evidence="4 5">
    <name type="scientific">Glossina austeni</name>
    <name type="common">Savannah tsetse fly</name>
    <dbReference type="NCBI Taxonomy" id="7395"/>
    <lineage>
        <taxon>Eukaryota</taxon>
        <taxon>Metazoa</taxon>
        <taxon>Ecdysozoa</taxon>
        <taxon>Arthropoda</taxon>
        <taxon>Hexapoda</taxon>
        <taxon>Insecta</taxon>
        <taxon>Pterygota</taxon>
        <taxon>Neoptera</taxon>
        <taxon>Endopterygota</taxon>
        <taxon>Diptera</taxon>
        <taxon>Brachycera</taxon>
        <taxon>Muscomorpha</taxon>
        <taxon>Hippoboscoidea</taxon>
        <taxon>Glossinidae</taxon>
        <taxon>Glossina</taxon>
    </lineage>
</organism>
<accession>A0A1A9VPM2</accession>
<evidence type="ECO:0000313" key="5">
    <source>
        <dbReference type="Proteomes" id="UP000078200"/>
    </source>
</evidence>
<dbReference type="GO" id="GO:0003677">
    <property type="term" value="F:DNA binding"/>
    <property type="evidence" value="ECO:0007669"/>
    <property type="project" value="UniProtKB-UniRule"/>
</dbReference>
<evidence type="ECO:0000256" key="1">
    <source>
        <dbReference type="PROSITE-ProRule" id="PRU00267"/>
    </source>
</evidence>
<evidence type="ECO:0000259" key="3">
    <source>
        <dbReference type="PROSITE" id="PS50118"/>
    </source>
</evidence>
<evidence type="ECO:0000313" key="4">
    <source>
        <dbReference type="EnsemblMetazoa" id="GAUT043543-PA"/>
    </source>
</evidence>
<keyword evidence="5" id="KW-1185">Reference proteome</keyword>
<keyword evidence="1" id="KW-0238">DNA-binding</keyword>